<reference evidence="2 3" key="1">
    <citation type="submission" date="2014-03" db="EMBL/GenBank/DDBJ databases">
        <title>The Genome Sequence of Plasmodium fragile nilgiri.</title>
        <authorList>
            <consortium name="The Broad Institute Genomics Platform"/>
            <consortium name="The Broad Institute Genome Sequencing Center for Infectious Disease"/>
            <person name="Neafsey D."/>
            <person name="Duraisingh M."/>
            <person name="Young S.K."/>
            <person name="Zeng Q."/>
            <person name="Gargeya S."/>
            <person name="Abouelleil A."/>
            <person name="Alvarado L."/>
            <person name="Chapman S.B."/>
            <person name="Gainer-Dewar J."/>
            <person name="Goldberg J."/>
            <person name="Griggs A."/>
            <person name="Gujja S."/>
            <person name="Hansen M."/>
            <person name="Howarth C."/>
            <person name="Imamovic A."/>
            <person name="Larimer J."/>
            <person name="Pearson M."/>
            <person name="Poon T.W."/>
            <person name="Priest M."/>
            <person name="Roberts A."/>
            <person name="Saif S."/>
            <person name="Shea T."/>
            <person name="Sykes S."/>
            <person name="Wortman J."/>
            <person name="Nusbaum C."/>
            <person name="Birren B."/>
        </authorList>
    </citation>
    <scope>NUCLEOTIDE SEQUENCE [LARGE SCALE GENOMIC DNA]</scope>
    <source>
        <strain evidence="3">nilgiri</strain>
    </source>
</reference>
<dbReference type="VEuPathDB" id="PlasmoDB:AK88_04232"/>
<dbReference type="OrthoDB" id="372399at2759"/>
<keyword evidence="1" id="KW-0812">Transmembrane</keyword>
<accession>A0A0D9QGI5</accession>
<dbReference type="GeneID" id="24269546"/>
<evidence type="ECO:0000256" key="1">
    <source>
        <dbReference type="SAM" id="Phobius"/>
    </source>
</evidence>
<sequence>MIIISLNNYVFGCFLIKEEYLKGLYVLFFFVILVISLILSLIVTIYLKKKRNARAYKSPRNADLAQPLL</sequence>
<feature type="transmembrane region" description="Helical" evidence="1">
    <location>
        <begin position="24"/>
        <end position="47"/>
    </location>
</feature>
<gene>
    <name evidence="2" type="ORF">AK88_04232</name>
</gene>
<dbReference type="Proteomes" id="UP000054561">
    <property type="component" value="Unassembled WGS sequence"/>
</dbReference>
<name>A0A0D9QGI5_PLAFR</name>
<proteinExistence type="predicted"/>
<evidence type="ECO:0000313" key="3">
    <source>
        <dbReference type="Proteomes" id="UP000054561"/>
    </source>
</evidence>
<protein>
    <submittedName>
        <fullName evidence="2">Uncharacterized protein</fullName>
    </submittedName>
</protein>
<keyword evidence="1" id="KW-1133">Transmembrane helix</keyword>
<evidence type="ECO:0000313" key="2">
    <source>
        <dbReference type="EMBL" id="KJP86109.1"/>
    </source>
</evidence>
<organism evidence="2 3">
    <name type="scientific">Plasmodium fragile</name>
    <dbReference type="NCBI Taxonomy" id="5857"/>
    <lineage>
        <taxon>Eukaryota</taxon>
        <taxon>Sar</taxon>
        <taxon>Alveolata</taxon>
        <taxon>Apicomplexa</taxon>
        <taxon>Aconoidasida</taxon>
        <taxon>Haemosporida</taxon>
        <taxon>Plasmodiidae</taxon>
        <taxon>Plasmodium</taxon>
        <taxon>Plasmodium (Plasmodium)</taxon>
    </lineage>
</organism>
<dbReference type="AlphaFoldDB" id="A0A0D9QGI5"/>
<keyword evidence="3" id="KW-1185">Reference proteome</keyword>
<keyword evidence="1" id="KW-0472">Membrane</keyword>
<dbReference type="EMBL" id="KQ001701">
    <property type="protein sequence ID" value="KJP86109.1"/>
    <property type="molecule type" value="Genomic_DNA"/>
</dbReference>
<dbReference type="RefSeq" id="XP_012337265.1">
    <property type="nucleotide sequence ID" value="XM_012481842.1"/>
</dbReference>